<dbReference type="Pfam" id="PF13476">
    <property type="entry name" value="AAA_23"/>
    <property type="match status" value="1"/>
</dbReference>
<feature type="coiled-coil region" evidence="4">
    <location>
        <begin position="249"/>
        <end position="283"/>
    </location>
</feature>
<evidence type="ECO:0000256" key="1">
    <source>
        <dbReference type="ARBA" id="ARBA00006930"/>
    </source>
</evidence>
<name>A0ABT0M9X5_9BACL</name>
<reference evidence="7 8" key="1">
    <citation type="submission" date="2022-05" db="EMBL/GenBank/DDBJ databases">
        <title>Sporolactobacillus sp nov CPB3-1, isolated from tree bark (Mangifera indica L.).</title>
        <authorList>
            <person name="Phuengjayaem S."/>
            <person name="Tanasupawat S."/>
        </authorList>
    </citation>
    <scope>NUCLEOTIDE SEQUENCE [LARGE SCALE GENOMIC DNA]</scope>
    <source>
        <strain evidence="7 8">CPB3-1</strain>
    </source>
</reference>
<comment type="caution">
    <text evidence="7">The sequence shown here is derived from an EMBL/GenBank/DDBJ whole genome shotgun (WGS) entry which is preliminary data.</text>
</comment>
<feature type="domain" description="Rad50/SbcC-type AAA" evidence="6">
    <location>
        <begin position="5"/>
        <end position="204"/>
    </location>
</feature>
<evidence type="ECO:0000313" key="7">
    <source>
        <dbReference type="EMBL" id="MCL1631069.1"/>
    </source>
</evidence>
<keyword evidence="4" id="KW-0175">Coiled coil</keyword>
<dbReference type="RefSeq" id="WP_249098269.1">
    <property type="nucleotide sequence ID" value="NZ_JAMAST010000002.1"/>
</dbReference>
<feature type="compositionally biased region" description="Basic and acidic residues" evidence="5">
    <location>
        <begin position="329"/>
        <end position="345"/>
    </location>
</feature>
<feature type="coiled-coil region" evidence="4">
    <location>
        <begin position="875"/>
        <end position="902"/>
    </location>
</feature>
<organism evidence="7 8">
    <name type="scientific">Sporolactobacillus mangiferae</name>
    <dbReference type="NCBI Taxonomy" id="2940498"/>
    <lineage>
        <taxon>Bacteria</taxon>
        <taxon>Bacillati</taxon>
        <taxon>Bacillota</taxon>
        <taxon>Bacilli</taxon>
        <taxon>Bacillales</taxon>
        <taxon>Sporolactobacillaceae</taxon>
        <taxon>Sporolactobacillus</taxon>
    </lineage>
</organism>
<comment type="subunit">
    <text evidence="2">Heterodimer of SbcC and SbcD.</text>
</comment>
<feature type="region of interest" description="Disordered" evidence="5">
    <location>
        <begin position="324"/>
        <end position="345"/>
    </location>
</feature>
<evidence type="ECO:0000256" key="4">
    <source>
        <dbReference type="SAM" id="Coils"/>
    </source>
</evidence>
<dbReference type="InterPro" id="IPR027417">
    <property type="entry name" value="P-loop_NTPase"/>
</dbReference>
<dbReference type="SUPFAM" id="SSF52540">
    <property type="entry name" value="P-loop containing nucleoside triphosphate hydrolases"/>
    <property type="match status" value="1"/>
</dbReference>
<evidence type="ECO:0000256" key="3">
    <source>
        <dbReference type="ARBA" id="ARBA00013368"/>
    </source>
</evidence>
<accession>A0ABT0M9X5</accession>
<keyword evidence="8" id="KW-1185">Reference proteome</keyword>
<evidence type="ECO:0000256" key="2">
    <source>
        <dbReference type="ARBA" id="ARBA00011322"/>
    </source>
</evidence>
<proteinExistence type="inferred from homology"/>
<protein>
    <recommendedName>
        <fullName evidence="3">Nuclease SbcCD subunit C</fullName>
    </recommendedName>
</protein>
<dbReference type="EMBL" id="JAMAST010000002">
    <property type="protein sequence ID" value="MCL1631069.1"/>
    <property type="molecule type" value="Genomic_DNA"/>
</dbReference>
<dbReference type="Proteomes" id="UP001203004">
    <property type="component" value="Unassembled WGS sequence"/>
</dbReference>
<dbReference type="PANTHER" id="PTHR32114">
    <property type="entry name" value="ABC TRANSPORTER ABCH.3"/>
    <property type="match status" value="1"/>
</dbReference>
<dbReference type="InterPro" id="IPR038729">
    <property type="entry name" value="Rad50/SbcC_AAA"/>
</dbReference>
<comment type="similarity">
    <text evidence="1">Belongs to the SMC family. SbcC subfamily.</text>
</comment>
<gene>
    <name evidence="7" type="ORF">M3N64_03795</name>
</gene>
<sequence length="1133" mass="130483">MKPIELTIKGLNSFREEQVIDFETLCADGLFGIFGPTGSGKSTVLDGITLALYGTVERAANHINGILNQLEDQMSVGFTFELSGVQPVRYRAERSYKRTKDGGLRLASCRLLKFGKGRQVIADKERDLTRSVQEILGLTHDDFTRAVVLPQGKFAEFLTLKGSERRQMLQRLFHLEKYGDELGTKLKEAAEERKHALEIITEKQAMLGDASEQAVLEARAHCMEIERQLRSVRETFAKTETIKLDYEMIRGLTEDKEAKARALQKLQQEDMKYQAIKDKLKLDEAADKLIPYMETLIDAEKEAHEAKDTYNAQITERAHAQEQLAAAREAGEQAKHARDQREPELEAEKQRLIQGISIQAQLKNEQALFIEQNAKQTELTAKQKHILALADQEQAQLGKLKADLEHEERMLAQYSINSQDRARVQQALAEKKEIDLLERYLEEKRGEWKTLRDAWRSCQQIINELEQARTAMNEKACTLFRQHQFIYNQAIETNRMSGALQTFIDMQNKKMDQRYEEMNRHKIALQLAEALHDGEPCPVCGALDHPNPAAADLSITENEVKDRQNAYQHASESLLDQIQKESLLIAQMEQQASMFPESAMHIKNESKVDQEISADFTQWAASGIQEPLSRINRMVKEQKQEQLRIGEQLSRLLEDMRKNETEYSKVKAQADMDQEKMNALQIQAVEKKHEFEKRLRQWKEVFYPTFEQMAQEDQVIRASDEKTELLQRSIQTLKDQLKPLELKADRDREQLRTLDSQLSELHGRTDSLKKSIQQWRLRMQKLGLDEREELKLRVRETEQERERLKNEYVQADQHAHALLERFHQIDKSFANASDRVSRAEHAQQIALEKWEKRLETSQFDEREQVAHAHLDESSRNAMKRALSLYEEQTEKLTSEIRSLDGKLAGRQVTQEVLEKITQQWTTLKMKVQSLTEAFGAAVKERENREKNHQLFLQLESERKKNQKTFDQFEKLQRIFRGNAFVEFVAQEQLQQVCAAASKRLGELTHGRYVLEVDAQGGFIIRDNGNGGIKRPVSSLSGGETFLTSLALALSLSEQIQLRGHVPLQFFFLDEGFGSLDPDLLDMVVTALEKLHMHRLAIGVISHVPEMRDRLPRKLIVTPAIPSGRGSRVHMEMI</sequence>
<feature type="coiled-coil region" evidence="4">
    <location>
        <begin position="787"/>
        <end position="821"/>
    </location>
</feature>
<evidence type="ECO:0000256" key="5">
    <source>
        <dbReference type="SAM" id="MobiDB-lite"/>
    </source>
</evidence>
<dbReference type="PANTHER" id="PTHR32114:SF2">
    <property type="entry name" value="ABC TRANSPORTER ABCH.3"/>
    <property type="match status" value="1"/>
</dbReference>
<dbReference type="Gene3D" id="3.40.50.300">
    <property type="entry name" value="P-loop containing nucleotide triphosphate hydrolases"/>
    <property type="match status" value="2"/>
</dbReference>
<dbReference type="Pfam" id="PF13558">
    <property type="entry name" value="SbcC_Walker_B"/>
    <property type="match status" value="1"/>
</dbReference>
<evidence type="ECO:0000259" key="6">
    <source>
        <dbReference type="Pfam" id="PF13476"/>
    </source>
</evidence>
<feature type="coiled-coil region" evidence="4">
    <location>
        <begin position="390"/>
        <end position="417"/>
    </location>
</feature>
<evidence type="ECO:0000313" key="8">
    <source>
        <dbReference type="Proteomes" id="UP001203004"/>
    </source>
</evidence>